<dbReference type="InterPro" id="IPR037069">
    <property type="entry name" value="AcylCoA_DH/ox_N_sf"/>
</dbReference>
<evidence type="ECO:0000313" key="3">
    <source>
        <dbReference type="EMBL" id="MBD1319584.1"/>
    </source>
</evidence>
<evidence type="ECO:0000256" key="1">
    <source>
        <dbReference type="ARBA" id="ARBA00023002"/>
    </source>
</evidence>
<name>A0ABR7W9U9_9ACTN</name>
<proteinExistence type="predicted"/>
<sequence length="394" mass="42775">MAHEVIKRIEELGPELAALAEENEKLGKLSDKTADLLRQTGVIRMLQPTDFGGYAAHPRDFAAAVMAIAANDPAAGWVAGVVGVHPWELAQMDRRLQQEIWGDDPDTWVASPYMPNGIADPVENDSFVLSGRWPFSSGSDHCQWDFLGAMKGDGSGRPLMPPEVMHVVLPRSDYQLIDDSWDVVGLCGTGSKDVVVDQAVVPSYRTVTQNDISDGTASARSGREEAVYKLSFGVMFPLGITAAVIGICEGALATHLAIQKDRVAVTGVQVRDDPYVLHAAGEAAAEIEASRVQLIEGIGRLHDIIENGGTPTTEERSNQRRNQVRCAWRAVSALDEIFARSGGVAIRKSSPMQRYWRDAHVGLQHMIHVDGVAYHSNSLHKMGLETPPGMLVTI</sequence>
<dbReference type="EMBL" id="JACWMS010000002">
    <property type="protein sequence ID" value="MBD1319584.1"/>
    <property type="molecule type" value="Genomic_DNA"/>
</dbReference>
<organism evidence="3 4">
    <name type="scientific">Gordonia hankookensis</name>
    <dbReference type="NCBI Taxonomy" id="589403"/>
    <lineage>
        <taxon>Bacteria</taxon>
        <taxon>Bacillati</taxon>
        <taxon>Actinomycetota</taxon>
        <taxon>Actinomycetes</taxon>
        <taxon>Mycobacteriales</taxon>
        <taxon>Gordoniaceae</taxon>
        <taxon>Gordonia</taxon>
    </lineage>
</organism>
<dbReference type="InterPro" id="IPR036250">
    <property type="entry name" value="AcylCo_DH-like_C"/>
</dbReference>
<keyword evidence="4" id="KW-1185">Reference proteome</keyword>
<gene>
    <name evidence="3" type="ORF">IDF66_08285</name>
</gene>
<dbReference type="Pfam" id="PF08028">
    <property type="entry name" value="Acyl-CoA_dh_2"/>
    <property type="match status" value="1"/>
</dbReference>
<dbReference type="SUPFAM" id="SSF47203">
    <property type="entry name" value="Acyl-CoA dehydrogenase C-terminal domain-like"/>
    <property type="match status" value="1"/>
</dbReference>
<dbReference type="InterPro" id="IPR009100">
    <property type="entry name" value="AcylCoA_DH/oxidase_NM_dom_sf"/>
</dbReference>
<accession>A0ABR7W9U9</accession>
<dbReference type="Gene3D" id="1.20.140.10">
    <property type="entry name" value="Butyryl-CoA Dehydrogenase, subunit A, domain 3"/>
    <property type="match status" value="1"/>
</dbReference>
<dbReference type="InterPro" id="IPR013107">
    <property type="entry name" value="Acyl-CoA_DH_C"/>
</dbReference>
<comment type="caution">
    <text evidence="3">The sequence shown here is derived from an EMBL/GenBank/DDBJ whole genome shotgun (WGS) entry which is preliminary data.</text>
</comment>
<dbReference type="Gene3D" id="1.10.540.10">
    <property type="entry name" value="Acyl-CoA dehydrogenase/oxidase, N-terminal domain"/>
    <property type="match status" value="1"/>
</dbReference>
<dbReference type="RefSeq" id="WP_190266480.1">
    <property type="nucleotide sequence ID" value="NZ_BAABAD010000005.1"/>
</dbReference>
<keyword evidence="1" id="KW-0560">Oxidoreductase</keyword>
<evidence type="ECO:0000313" key="4">
    <source>
        <dbReference type="Proteomes" id="UP000602395"/>
    </source>
</evidence>
<evidence type="ECO:0000259" key="2">
    <source>
        <dbReference type="Pfam" id="PF08028"/>
    </source>
</evidence>
<protein>
    <submittedName>
        <fullName evidence="3">Hydroxylase</fullName>
    </submittedName>
</protein>
<dbReference type="SUPFAM" id="SSF56645">
    <property type="entry name" value="Acyl-CoA dehydrogenase NM domain-like"/>
    <property type="match status" value="1"/>
</dbReference>
<dbReference type="PIRSF" id="PIRSF016578">
    <property type="entry name" value="HsaA"/>
    <property type="match status" value="1"/>
</dbReference>
<dbReference type="InterPro" id="IPR046373">
    <property type="entry name" value="Acyl-CoA_Oxase/DH_mid-dom_sf"/>
</dbReference>
<dbReference type="Gene3D" id="2.40.110.10">
    <property type="entry name" value="Butyryl-CoA Dehydrogenase, subunit A, domain 2"/>
    <property type="match status" value="1"/>
</dbReference>
<feature type="domain" description="Acyl-CoA dehydrogenase C-terminal" evidence="2">
    <location>
        <begin position="238"/>
        <end position="368"/>
    </location>
</feature>
<dbReference type="Proteomes" id="UP000602395">
    <property type="component" value="Unassembled WGS sequence"/>
</dbReference>
<reference evidence="3 4" key="1">
    <citation type="submission" date="2020-09" db="EMBL/GenBank/DDBJ databases">
        <title>Novel species in genus Gordonia.</title>
        <authorList>
            <person name="Zhang G."/>
        </authorList>
    </citation>
    <scope>NUCLEOTIDE SEQUENCE [LARGE SCALE GENOMIC DNA]</scope>
    <source>
        <strain evidence="3 4">ON-33</strain>
    </source>
</reference>